<evidence type="ECO:0000256" key="1">
    <source>
        <dbReference type="ARBA" id="ARBA00023125"/>
    </source>
</evidence>
<dbReference type="InterPro" id="IPR010998">
    <property type="entry name" value="Integrase_recombinase_N"/>
</dbReference>
<evidence type="ECO:0000313" key="5">
    <source>
        <dbReference type="Proteomes" id="UP000807825"/>
    </source>
</evidence>
<keyword evidence="1" id="KW-0238">DNA-binding</keyword>
<dbReference type="GO" id="GO:0006310">
    <property type="term" value="P:DNA recombination"/>
    <property type="evidence" value="ECO:0007669"/>
    <property type="project" value="UniProtKB-KW"/>
</dbReference>
<comment type="caution">
    <text evidence="4">The sequence shown here is derived from an EMBL/GenBank/DDBJ whole genome shotgun (WGS) entry which is preliminary data.</text>
</comment>
<evidence type="ECO:0000256" key="2">
    <source>
        <dbReference type="ARBA" id="ARBA00023172"/>
    </source>
</evidence>
<dbReference type="EMBL" id="JACRDE010000440">
    <property type="protein sequence ID" value="MBI5251161.1"/>
    <property type="molecule type" value="Genomic_DNA"/>
</dbReference>
<keyword evidence="2" id="KW-0233">DNA recombination</keyword>
<accession>A0A9D6Z7J0</accession>
<dbReference type="SUPFAM" id="SSF56349">
    <property type="entry name" value="DNA breaking-rejoining enzymes"/>
    <property type="match status" value="1"/>
</dbReference>
<feature type="domain" description="Tyr recombinase" evidence="3">
    <location>
        <begin position="153"/>
        <end position="234"/>
    </location>
</feature>
<dbReference type="InterPro" id="IPR011010">
    <property type="entry name" value="DNA_brk_join_enz"/>
</dbReference>
<dbReference type="Proteomes" id="UP000807825">
    <property type="component" value="Unassembled WGS sequence"/>
</dbReference>
<dbReference type="GO" id="GO:0015074">
    <property type="term" value="P:DNA integration"/>
    <property type="evidence" value="ECO:0007669"/>
    <property type="project" value="InterPro"/>
</dbReference>
<dbReference type="InterPro" id="IPR013762">
    <property type="entry name" value="Integrase-like_cat_sf"/>
</dbReference>
<organism evidence="4 5">
    <name type="scientific">Desulfomonile tiedjei</name>
    <dbReference type="NCBI Taxonomy" id="2358"/>
    <lineage>
        <taxon>Bacteria</taxon>
        <taxon>Pseudomonadati</taxon>
        <taxon>Thermodesulfobacteriota</taxon>
        <taxon>Desulfomonilia</taxon>
        <taxon>Desulfomonilales</taxon>
        <taxon>Desulfomonilaceae</taxon>
        <taxon>Desulfomonile</taxon>
    </lineage>
</organism>
<dbReference type="Gene3D" id="1.10.150.130">
    <property type="match status" value="1"/>
</dbReference>
<dbReference type="AlphaFoldDB" id="A0A9D6Z7J0"/>
<dbReference type="GO" id="GO:0003677">
    <property type="term" value="F:DNA binding"/>
    <property type="evidence" value="ECO:0007669"/>
    <property type="project" value="UniProtKB-KW"/>
</dbReference>
<protein>
    <recommendedName>
        <fullName evidence="3">Tyr recombinase domain-containing protein</fullName>
    </recommendedName>
</protein>
<name>A0A9D6Z7J0_9BACT</name>
<sequence length="234" mass="27873">MKEMTVGRRPEDYGYDRESWKRVQMKFYESELNDSEQRDLYLDRVDVHVETFWSGGHTEILGRNFFTRWTIETTFLCFVHLVDHFGKDRPVKSLWVPEIKEYVAERLEKGSAPSTVNREKGTLSKLFQVLVELRRIDANPVRLVKNLSQKSEEREVYLSYTDFTRMLEETSKWFRPIAQTAYYTGMRRREILSLTRSQVRLGERMRCSVPRTRKNDTGKGFRFIVDLCPFLKTS</sequence>
<evidence type="ECO:0000259" key="3">
    <source>
        <dbReference type="PROSITE" id="PS51898"/>
    </source>
</evidence>
<dbReference type="InterPro" id="IPR002104">
    <property type="entry name" value="Integrase_catalytic"/>
</dbReference>
<proteinExistence type="predicted"/>
<dbReference type="Gene3D" id="1.10.443.10">
    <property type="entry name" value="Intergrase catalytic core"/>
    <property type="match status" value="1"/>
</dbReference>
<dbReference type="PROSITE" id="PS51898">
    <property type="entry name" value="TYR_RECOMBINASE"/>
    <property type="match status" value="1"/>
</dbReference>
<gene>
    <name evidence="4" type="ORF">HY912_16860</name>
</gene>
<evidence type="ECO:0000313" key="4">
    <source>
        <dbReference type="EMBL" id="MBI5251161.1"/>
    </source>
</evidence>
<reference evidence="4" key="1">
    <citation type="submission" date="2020-07" db="EMBL/GenBank/DDBJ databases">
        <title>Huge and variable diversity of episymbiotic CPR bacteria and DPANN archaea in groundwater ecosystems.</title>
        <authorList>
            <person name="He C.Y."/>
            <person name="Keren R."/>
            <person name="Whittaker M."/>
            <person name="Farag I.F."/>
            <person name="Doudna J."/>
            <person name="Cate J.H.D."/>
            <person name="Banfield J.F."/>
        </authorList>
    </citation>
    <scope>NUCLEOTIDE SEQUENCE</scope>
    <source>
        <strain evidence="4">NC_groundwater_1664_Pr3_B-0.1um_52_9</strain>
    </source>
</reference>